<name>A0A2W5MNG9_ANCNO</name>
<dbReference type="GO" id="GO:0005829">
    <property type="term" value="C:cytosol"/>
    <property type="evidence" value="ECO:0007669"/>
    <property type="project" value="TreeGrafter"/>
</dbReference>
<feature type="domain" description="NADPH-dependent FMN reductase-like" evidence="1">
    <location>
        <begin position="4"/>
        <end position="159"/>
    </location>
</feature>
<reference evidence="2 3" key="1">
    <citation type="submission" date="2017-08" db="EMBL/GenBank/DDBJ databases">
        <title>Infants hospitalized years apart are colonized by the same room-sourced microbial strains.</title>
        <authorList>
            <person name="Brooks B."/>
            <person name="Olm M.R."/>
            <person name="Firek B.A."/>
            <person name="Baker R."/>
            <person name="Thomas B.C."/>
            <person name="Morowitz M.J."/>
            <person name="Banfield J.F."/>
        </authorList>
    </citation>
    <scope>NUCLEOTIDE SEQUENCE [LARGE SCALE GENOMIC DNA]</scope>
    <source>
        <strain evidence="2">S2_005_003_R2_43</strain>
    </source>
</reference>
<sequence>MPAPKIVVFAGSVRTGSINQKLAVAAARGVEAAGASATLISLKDYALPLYDGDLQEREGVPDAAKRLVELFFEHQGVFVASPEYNSSFSPLLKNTLDWMSRVAVEGRPPLAAFKSRVFALGAVSNGAMGGYRGLTQLRSMMELGLGALVLPEMVAVGNAASAFAADGSLANERTAALLGGVLERLVSTAGSLA</sequence>
<dbReference type="Pfam" id="PF03358">
    <property type="entry name" value="FMN_red"/>
    <property type="match status" value="1"/>
</dbReference>
<evidence type="ECO:0000313" key="2">
    <source>
        <dbReference type="EMBL" id="PZQ19243.1"/>
    </source>
</evidence>
<dbReference type="SUPFAM" id="SSF52218">
    <property type="entry name" value="Flavoproteins"/>
    <property type="match status" value="1"/>
</dbReference>
<dbReference type="AlphaFoldDB" id="A0A2W5MNG9"/>
<dbReference type="EMBL" id="QFPN01000001">
    <property type="protein sequence ID" value="PZQ19243.1"/>
    <property type="molecule type" value="Genomic_DNA"/>
</dbReference>
<dbReference type="InterPro" id="IPR029039">
    <property type="entry name" value="Flavoprotein-like_sf"/>
</dbReference>
<comment type="caution">
    <text evidence="2">The sequence shown here is derived from an EMBL/GenBank/DDBJ whole genome shotgun (WGS) entry which is preliminary data.</text>
</comment>
<protein>
    <submittedName>
        <fullName evidence="2">NADPH-dependent FMN reductase</fullName>
    </submittedName>
</protein>
<dbReference type="Gene3D" id="3.40.50.360">
    <property type="match status" value="1"/>
</dbReference>
<dbReference type="InterPro" id="IPR005025">
    <property type="entry name" value="FMN_Rdtase-like_dom"/>
</dbReference>
<organism evidence="2 3">
    <name type="scientific">Ancylobacter novellus</name>
    <name type="common">Thiobacillus novellus</name>
    <dbReference type="NCBI Taxonomy" id="921"/>
    <lineage>
        <taxon>Bacteria</taxon>
        <taxon>Pseudomonadati</taxon>
        <taxon>Pseudomonadota</taxon>
        <taxon>Alphaproteobacteria</taxon>
        <taxon>Hyphomicrobiales</taxon>
        <taxon>Xanthobacteraceae</taxon>
        <taxon>Ancylobacter</taxon>
    </lineage>
</organism>
<proteinExistence type="predicted"/>
<dbReference type="InterPro" id="IPR050712">
    <property type="entry name" value="NAD(P)H-dep_reductase"/>
</dbReference>
<evidence type="ECO:0000259" key="1">
    <source>
        <dbReference type="Pfam" id="PF03358"/>
    </source>
</evidence>
<evidence type="ECO:0000313" key="3">
    <source>
        <dbReference type="Proteomes" id="UP000249577"/>
    </source>
</evidence>
<dbReference type="PANTHER" id="PTHR30543:SF21">
    <property type="entry name" value="NAD(P)H-DEPENDENT FMN REDUCTASE LOT6"/>
    <property type="match status" value="1"/>
</dbReference>
<dbReference type="PANTHER" id="PTHR30543">
    <property type="entry name" value="CHROMATE REDUCTASE"/>
    <property type="match status" value="1"/>
</dbReference>
<dbReference type="GO" id="GO:0010181">
    <property type="term" value="F:FMN binding"/>
    <property type="evidence" value="ECO:0007669"/>
    <property type="project" value="TreeGrafter"/>
</dbReference>
<dbReference type="GO" id="GO:0016491">
    <property type="term" value="F:oxidoreductase activity"/>
    <property type="evidence" value="ECO:0007669"/>
    <property type="project" value="InterPro"/>
</dbReference>
<dbReference type="Proteomes" id="UP000249577">
    <property type="component" value="Unassembled WGS sequence"/>
</dbReference>
<accession>A0A2W5MNG9</accession>
<gene>
    <name evidence="2" type="ORF">DI565_02385</name>
</gene>